<keyword evidence="4 6" id="KW-0732">Signal</keyword>
<reference evidence="7 8" key="1">
    <citation type="submission" date="2024-07" db="EMBL/GenBank/DDBJ databases">
        <authorList>
            <person name="Hebao G."/>
        </authorList>
    </citation>
    <scope>NUCLEOTIDE SEQUENCE [LARGE SCALE GENOMIC DNA]</scope>
    <source>
        <strain evidence="7 8">ACCC 02193</strain>
    </source>
</reference>
<dbReference type="PANTHER" id="PTHR35892">
    <property type="entry name" value="OUTER MEMBRANE PROTEIN PAGN-RELATED"/>
    <property type="match status" value="1"/>
</dbReference>
<keyword evidence="2" id="KW-1134">Transmembrane beta strand</keyword>
<evidence type="ECO:0000313" key="7">
    <source>
        <dbReference type="EMBL" id="MEY8772370.1"/>
    </source>
</evidence>
<feature type="signal peptide" evidence="6">
    <location>
        <begin position="1"/>
        <end position="22"/>
    </location>
</feature>
<keyword evidence="5" id="KW-0472">Membrane</keyword>
<dbReference type="PANTHER" id="PTHR35892:SF2">
    <property type="entry name" value="OUTER MEMBRANE PROTEIN PAGN"/>
    <property type="match status" value="1"/>
</dbReference>
<evidence type="ECO:0000256" key="2">
    <source>
        <dbReference type="ARBA" id="ARBA00022452"/>
    </source>
</evidence>
<gene>
    <name evidence="7" type="ORF">AB6T85_18350</name>
</gene>
<dbReference type="EMBL" id="JBGFFX010000012">
    <property type="protein sequence ID" value="MEY8772370.1"/>
    <property type="molecule type" value="Genomic_DNA"/>
</dbReference>
<evidence type="ECO:0000313" key="8">
    <source>
        <dbReference type="Proteomes" id="UP001565243"/>
    </source>
</evidence>
<organism evidence="7 8">
    <name type="scientific">Erwinia aeris</name>
    <dbReference type="NCBI Taxonomy" id="3239803"/>
    <lineage>
        <taxon>Bacteria</taxon>
        <taxon>Pseudomonadati</taxon>
        <taxon>Pseudomonadota</taxon>
        <taxon>Gammaproteobacteria</taxon>
        <taxon>Enterobacterales</taxon>
        <taxon>Erwiniaceae</taxon>
        <taxon>Erwinia</taxon>
    </lineage>
</organism>
<evidence type="ECO:0000256" key="1">
    <source>
        <dbReference type="ARBA" id="ARBA00004141"/>
    </source>
</evidence>
<dbReference type="InterPro" id="IPR000758">
    <property type="entry name" value="Enterovir_OMP"/>
</dbReference>
<accession>A0ABV4EBY1</accession>
<dbReference type="PRINTS" id="PR00316">
    <property type="entry name" value="ENTEROVIROMP"/>
</dbReference>
<dbReference type="InterPro" id="IPR051723">
    <property type="entry name" value="Bact_OM_Invasion-Related"/>
</dbReference>
<dbReference type="Proteomes" id="UP001565243">
    <property type="component" value="Unassembled WGS sequence"/>
</dbReference>
<evidence type="ECO:0000256" key="5">
    <source>
        <dbReference type="ARBA" id="ARBA00023136"/>
    </source>
</evidence>
<evidence type="ECO:0000256" key="4">
    <source>
        <dbReference type="ARBA" id="ARBA00022729"/>
    </source>
</evidence>
<protein>
    <submittedName>
        <fullName evidence="7">Ail/Lom family outer membrane beta-barrel protein</fullName>
    </submittedName>
</protein>
<name>A0ABV4EBY1_9GAMM</name>
<evidence type="ECO:0000256" key="3">
    <source>
        <dbReference type="ARBA" id="ARBA00022692"/>
    </source>
</evidence>
<dbReference type="Gene3D" id="2.40.160.20">
    <property type="match status" value="1"/>
</dbReference>
<comment type="subcellular location">
    <subcellularLocation>
        <location evidence="1">Membrane</location>
        <topology evidence="1">Multi-pass membrane protein</topology>
    </subcellularLocation>
</comment>
<dbReference type="RefSeq" id="WP_369896336.1">
    <property type="nucleotide sequence ID" value="NZ_JBGFFX010000012.1"/>
</dbReference>
<sequence length="192" mass="21596">MKNLAIVSIVFATLGFSATANADQQTFSIGYAQSKVQDFKNIRGVNLKYRYEWNSPFGIIGSFTYMSGKENSTSMAYRDIINNHINLKYYSFAAGPTYRFNEYISAYGLLGVNYNKLDYRSKWNNYEGDRGYINKGEESGNQNKASLMYGIGLQINPVEYLAIDIGYEGSRLDAGNKNHSINGFNIGIGYSF</sequence>
<keyword evidence="3" id="KW-0812">Transmembrane</keyword>
<dbReference type="PROSITE" id="PS00694">
    <property type="entry name" value="ENT_VIR_OMP_1"/>
    <property type="match status" value="1"/>
</dbReference>
<keyword evidence="8" id="KW-1185">Reference proteome</keyword>
<proteinExistence type="predicted"/>
<dbReference type="Pfam" id="PF06316">
    <property type="entry name" value="Ail_Lom"/>
    <property type="match status" value="1"/>
</dbReference>
<feature type="chain" id="PRO_5047223142" evidence="6">
    <location>
        <begin position="23"/>
        <end position="192"/>
    </location>
</feature>
<evidence type="ECO:0000256" key="6">
    <source>
        <dbReference type="SAM" id="SignalP"/>
    </source>
</evidence>
<dbReference type="SUPFAM" id="SSF56925">
    <property type="entry name" value="OMPA-like"/>
    <property type="match status" value="1"/>
</dbReference>
<comment type="caution">
    <text evidence="7">The sequence shown here is derived from an EMBL/GenBank/DDBJ whole genome shotgun (WGS) entry which is preliminary data.</text>
</comment>
<dbReference type="InterPro" id="IPR011250">
    <property type="entry name" value="OMP/PagP_B-barrel"/>
</dbReference>